<keyword evidence="2" id="KW-1133">Transmembrane helix</keyword>
<dbReference type="Pfam" id="PF20471">
    <property type="entry name" value="DUF6716"/>
    <property type="match status" value="1"/>
</dbReference>
<evidence type="ECO:0000256" key="1">
    <source>
        <dbReference type="SAM" id="MobiDB-lite"/>
    </source>
</evidence>
<name>A0ABU8LP33_9MICO</name>
<feature type="transmembrane region" description="Helical" evidence="2">
    <location>
        <begin position="392"/>
        <end position="409"/>
    </location>
</feature>
<dbReference type="SUPFAM" id="SSF53756">
    <property type="entry name" value="UDP-Glycosyltransferase/glycogen phosphorylase"/>
    <property type="match status" value="1"/>
</dbReference>
<protein>
    <submittedName>
        <fullName evidence="3">DUF6716 putative glycosyltransferase</fullName>
    </submittedName>
</protein>
<accession>A0ABU8LP33</accession>
<reference evidence="3 4" key="1">
    <citation type="submission" date="2024-02" db="EMBL/GenBank/DDBJ databases">
        <authorList>
            <person name="Saticioglu I.B."/>
        </authorList>
    </citation>
    <scope>NUCLEOTIDE SEQUENCE [LARGE SCALE GENOMIC DNA]</scope>
    <source>
        <strain evidence="3 4">Mu-86</strain>
    </source>
</reference>
<evidence type="ECO:0000313" key="3">
    <source>
        <dbReference type="EMBL" id="MEJ1154027.1"/>
    </source>
</evidence>
<evidence type="ECO:0000256" key="2">
    <source>
        <dbReference type="SAM" id="Phobius"/>
    </source>
</evidence>
<feature type="region of interest" description="Disordered" evidence="1">
    <location>
        <begin position="420"/>
        <end position="444"/>
    </location>
</feature>
<feature type="compositionally biased region" description="Basic and acidic residues" evidence="1">
    <location>
        <begin position="427"/>
        <end position="436"/>
    </location>
</feature>
<proteinExistence type="predicted"/>
<dbReference type="InterPro" id="IPR046561">
    <property type="entry name" value="DUF6716"/>
</dbReference>
<organism evidence="3 4">
    <name type="scientific">Microbacterium marmarense</name>
    <dbReference type="NCBI Taxonomy" id="3122051"/>
    <lineage>
        <taxon>Bacteria</taxon>
        <taxon>Bacillati</taxon>
        <taxon>Actinomycetota</taxon>
        <taxon>Actinomycetes</taxon>
        <taxon>Micrococcales</taxon>
        <taxon>Microbacteriaceae</taxon>
        <taxon>Microbacterium</taxon>
    </lineage>
</organism>
<evidence type="ECO:0000313" key="4">
    <source>
        <dbReference type="Proteomes" id="UP001368654"/>
    </source>
</evidence>
<comment type="caution">
    <text evidence="3">The sequence shown here is derived from an EMBL/GenBank/DDBJ whole genome shotgun (WGS) entry which is preliminary data.</text>
</comment>
<dbReference type="RefSeq" id="WP_337336478.1">
    <property type="nucleotide sequence ID" value="NZ_JBBDGL010000001.1"/>
</dbReference>
<dbReference type="Proteomes" id="UP001368654">
    <property type="component" value="Unassembled WGS sequence"/>
</dbReference>
<keyword evidence="2" id="KW-0812">Transmembrane</keyword>
<keyword evidence="2" id="KW-0472">Membrane</keyword>
<keyword evidence="4" id="KW-1185">Reference proteome</keyword>
<dbReference type="EMBL" id="JBBDGL010000001">
    <property type="protein sequence ID" value="MEJ1154027.1"/>
    <property type="molecule type" value="Genomic_DNA"/>
</dbReference>
<gene>
    <name evidence="3" type="ORF">WDU96_00250</name>
</gene>
<sequence>MSTWAASATKAEIRVVGVGDTDSYVKWGAALLGGAPAQFSSSFVVLETPLAVSAGQQRAALAGSGLPAHAVSRLTLDAFHQQLTGDPPDAVLVAARGPLARVIARLVATIEPRPVIVTGLPGISIPATRKALLFRAQCDLFVLHSHREIASFTHLASSQNFDSRFALASLPFAARARVADTSHPRGTDLVFAAQAIVPLERHDRLEVAALLIRAAKANPSRQVVLKLRGAKGEHQTHSESLPLADLIDELGGAPENLVISTGPMRRALSTAEGLVTVSSTAAIEAIALGVPVIALDSFGVSPELINEVFDGSGLYGSDDDVVHRRFRQPNRLWTRENYLHDARDDNWAARVVELVALRHQGVLAPKPPLRRRGGVIRDAWERKLVLGSFDRSAAGFFALVIGVPLRAIVRTGQRVQRTIAPPVAAESHSRETPDAKKHSRMGSR</sequence>